<dbReference type="Gene3D" id="1.10.10.10">
    <property type="entry name" value="Winged helix-like DNA-binding domain superfamily/Winged helix DNA-binding domain"/>
    <property type="match status" value="1"/>
</dbReference>
<evidence type="ECO:0000256" key="2">
    <source>
        <dbReference type="ARBA" id="ARBA00022840"/>
    </source>
</evidence>
<dbReference type="InterPro" id="IPR041664">
    <property type="entry name" value="AAA_16"/>
</dbReference>
<dbReference type="SUPFAM" id="SSF52540">
    <property type="entry name" value="P-loop containing nucleoside triphosphate hydrolases"/>
    <property type="match status" value="1"/>
</dbReference>
<proteinExistence type="predicted"/>
<protein>
    <submittedName>
        <fullName evidence="5">Helix-turn-helix domain-containing protein</fullName>
    </submittedName>
</protein>
<organism evidence="5 6">
    <name type="scientific">Nocardia cyriacigeorgica</name>
    <dbReference type="NCBI Taxonomy" id="135487"/>
    <lineage>
        <taxon>Bacteria</taxon>
        <taxon>Bacillati</taxon>
        <taxon>Actinomycetota</taxon>
        <taxon>Actinomycetes</taxon>
        <taxon>Mycobacteriales</taxon>
        <taxon>Nocardiaceae</taxon>
        <taxon>Nocardia</taxon>
    </lineage>
</organism>
<evidence type="ECO:0000256" key="1">
    <source>
        <dbReference type="ARBA" id="ARBA00022741"/>
    </source>
</evidence>
<feature type="compositionally biased region" description="Low complexity" evidence="3">
    <location>
        <begin position="573"/>
        <end position="586"/>
    </location>
</feature>
<feature type="compositionally biased region" description="Polar residues" evidence="3">
    <location>
        <begin position="539"/>
        <end position="555"/>
    </location>
</feature>
<dbReference type="GO" id="GO:0004016">
    <property type="term" value="F:adenylate cyclase activity"/>
    <property type="evidence" value="ECO:0007669"/>
    <property type="project" value="TreeGrafter"/>
</dbReference>
<gene>
    <name evidence="5" type="ORF">GV791_18945</name>
</gene>
<keyword evidence="2" id="KW-0067">ATP-binding</keyword>
<comment type="caution">
    <text evidence="5">The sequence shown here is derived from an EMBL/GenBank/DDBJ whole genome shotgun (WGS) entry which is preliminary data.</text>
</comment>
<dbReference type="InterPro" id="IPR036388">
    <property type="entry name" value="WH-like_DNA-bd_sf"/>
</dbReference>
<dbReference type="InterPro" id="IPR000792">
    <property type="entry name" value="Tscrpt_reg_LuxR_C"/>
</dbReference>
<accession>A0A6P1CQ41</accession>
<dbReference type="Pfam" id="PF13191">
    <property type="entry name" value="AAA_16"/>
    <property type="match status" value="1"/>
</dbReference>
<evidence type="ECO:0000313" key="6">
    <source>
        <dbReference type="Proteomes" id="UP000471166"/>
    </source>
</evidence>
<dbReference type="SUPFAM" id="SSF46894">
    <property type="entry name" value="C-terminal effector domain of the bipartite response regulators"/>
    <property type="match status" value="1"/>
</dbReference>
<dbReference type="AlphaFoldDB" id="A0A6P1CQ41"/>
<evidence type="ECO:0000256" key="3">
    <source>
        <dbReference type="SAM" id="MobiDB-lite"/>
    </source>
</evidence>
<feature type="region of interest" description="Disordered" evidence="3">
    <location>
        <begin position="527"/>
        <end position="609"/>
    </location>
</feature>
<evidence type="ECO:0000313" key="5">
    <source>
        <dbReference type="EMBL" id="NEW34618.1"/>
    </source>
</evidence>
<evidence type="ECO:0000259" key="4">
    <source>
        <dbReference type="PROSITE" id="PS50043"/>
    </source>
</evidence>
<dbReference type="GO" id="GO:0005524">
    <property type="term" value="F:ATP binding"/>
    <property type="evidence" value="ECO:0007669"/>
    <property type="project" value="UniProtKB-KW"/>
</dbReference>
<dbReference type="SMART" id="SM00421">
    <property type="entry name" value="HTH_LUXR"/>
    <property type="match status" value="1"/>
</dbReference>
<sequence>MLHGREAEQAEIDRLLEAARAGRSGALVLRGDAGIGKTALLDYAAAQGIPAARSAGIESEAELPFAGLHMLVRPGMELVERLPEQQRDALRGAFGLAPRDPGDRMLIGLAVLTLLAEESADGPLLCLIDDAHWLDRATAEALLFAARRLDAEGVVMLFATRAGASDFPAPGIPELRLTGLRQEAAAALIDSTAPDLAPVLRYRLLTEAAGNPLALRELPALLAAEAPGAGANPLPITDRLRMAFHGQISGLPDATSTLLLVAAAAHTADLATVLRAAETLGARLSDLRPAEDAGLVHSDGSTLAFRHPMLRSAVYQGAGLSRRLEAHRALADVSTAPEDADLRAWHLAAAATGTDESAAAALEETAERARVRSGYHGAVAAYERAADLSTDAEARVRRLVLAAETAVEAGQFDRARLLAERAAPLGRDPSVAARLDSVRGTAEFGAGRPRTAHELLLSAADGTGDPSRAARILAQAVHAAWYVGAGELAEVAERVRGLRLPPDDPMAPIIEYLLAATLDIRPEPAGRYATAGQSAPRAVTTTSSTARPVNGPSQLDTRHLQQVPAVDSERPITAPAADGGDRAPATNSQASPASSVRSRLAGTDPHPRLARTDLRTAAAAAQRNGADSPRDLVQMCGAGLVVGADEQVGELARTLLAQCREQGRIALLPPLLFFRAEAELFLGRPRESRVAAAEGVRIAEDIGNGHWVSQLCGFLAYLGALEGSEAECDELVGKALAEDLGGPDAAGATWTHAALGLLDLGLGRVDGALSRLTALTVEPARHQVIGLRVLPDLVEAAVRADAMPAANEARTRLTTWAQTTGAGWIGALDHRARALTTPDESAEQHFRAALIPGGRPFDTARTQLLFGEWLRRDKRKTEARTQLEAAAETFGRLGFTPWAQRARTELAALGVGAATRPAHGLAAALTPQELQIVRLAAQGMSNRDIAAQLVLSPRTVGHHLYKAYPKLGVVSRGELADLPLDPD</sequence>
<reference evidence="5 6" key="1">
    <citation type="submission" date="2020-01" db="EMBL/GenBank/DDBJ databases">
        <title>Genetics and antimicrobial susceptibilities of Nocardia species isolated from the soil; a comparison with species isolated from humans.</title>
        <authorList>
            <person name="Carrasco G."/>
            <person name="Monzon S."/>
            <person name="Sansegundo M."/>
            <person name="Garcia E."/>
            <person name="Garrido N."/>
            <person name="Medina M.J."/>
            <person name="Villalon P."/>
            <person name="Ramirez-Arocha A.C."/>
            <person name="Jimenez P."/>
            <person name="Cuesta I."/>
            <person name="Valdezate S."/>
        </authorList>
    </citation>
    <scope>NUCLEOTIDE SEQUENCE [LARGE SCALE GENOMIC DNA]</scope>
    <source>
        <strain evidence="5 6">CNM20110626</strain>
    </source>
</reference>
<dbReference type="PANTHER" id="PTHR16305">
    <property type="entry name" value="TESTICULAR SOLUBLE ADENYLYL CYCLASE"/>
    <property type="match status" value="1"/>
</dbReference>
<dbReference type="PANTHER" id="PTHR16305:SF35">
    <property type="entry name" value="TRANSCRIPTIONAL ACTIVATOR DOMAIN"/>
    <property type="match status" value="1"/>
</dbReference>
<dbReference type="PRINTS" id="PR00038">
    <property type="entry name" value="HTHLUXR"/>
</dbReference>
<feature type="compositionally biased region" description="Polar residues" evidence="3">
    <location>
        <begin position="587"/>
        <end position="597"/>
    </location>
</feature>
<dbReference type="InterPro" id="IPR016032">
    <property type="entry name" value="Sig_transdc_resp-reg_C-effctor"/>
</dbReference>
<name>A0A6P1CQ41_9NOCA</name>
<keyword evidence="1" id="KW-0547">Nucleotide-binding</keyword>
<dbReference type="EMBL" id="JAAGVB010000030">
    <property type="protein sequence ID" value="NEW34618.1"/>
    <property type="molecule type" value="Genomic_DNA"/>
</dbReference>
<dbReference type="GO" id="GO:0005737">
    <property type="term" value="C:cytoplasm"/>
    <property type="evidence" value="ECO:0007669"/>
    <property type="project" value="TreeGrafter"/>
</dbReference>
<dbReference type="InterPro" id="IPR027417">
    <property type="entry name" value="P-loop_NTPase"/>
</dbReference>
<dbReference type="PROSITE" id="PS50043">
    <property type="entry name" value="HTH_LUXR_2"/>
    <property type="match status" value="1"/>
</dbReference>
<dbReference type="CDD" id="cd06170">
    <property type="entry name" value="LuxR_C_like"/>
    <property type="match status" value="1"/>
</dbReference>
<feature type="domain" description="HTH luxR-type" evidence="4">
    <location>
        <begin position="918"/>
        <end position="983"/>
    </location>
</feature>
<dbReference type="GO" id="GO:0006355">
    <property type="term" value="P:regulation of DNA-templated transcription"/>
    <property type="evidence" value="ECO:0007669"/>
    <property type="project" value="InterPro"/>
</dbReference>
<dbReference type="RefSeq" id="WP_163845843.1">
    <property type="nucleotide sequence ID" value="NZ_JAAGVB010000030.1"/>
</dbReference>
<dbReference type="Proteomes" id="UP000471166">
    <property type="component" value="Unassembled WGS sequence"/>
</dbReference>
<dbReference type="Pfam" id="PF00196">
    <property type="entry name" value="GerE"/>
    <property type="match status" value="1"/>
</dbReference>
<dbReference type="GO" id="GO:0003677">
    <property type="term" value="F:DNA binding"/>
    <property type="evidence" value="ECO:0007669"/>
    <property type="project" value="InterPro"/>
</dbReference>